<dbReference type="Pfam" id="PF00454">
    <property type="entry name" value="PI3_PI4_kinase"/>
    <property type="match status" value="1"/>
</dbReference>
<dbReference type="InterPro" id="IPR050517">
    <property type="entry name" value="DDR_Repair_Kinase"/>
</dbReference>
<dbReference type="Gene3D" id="1.25.40.10">
    <property type="entry name" value="Tetratricopeptide repeat domain"/>
    <property type="match status" value="1"/>
</dbReference>
<organism evidence="6 7">
    <name type="scientific">Nematocida displodere</name>
    <dbReference type="NCBI Taxonomy" id="1805483"/>
    <lineage>
        <taxon>Eukaryota</taxon>
        <taxon>Fungi</taxon>
        <taxon>Fungi incertae sedis</taxon>
        <taxon>Microsporidia</taxon>
        <taxon>Nematocida</taxon>
    </lineage>
</organism>
<sequence>MKINSINNKSLSIQKRIDQFYQWRTTEGFLEYIQNEKSISEDVFPFLEDALSQPSPEDKRKSMSILIRIRITQALPLSLVEKIVASIEEGSLSNVSLGVRCLIEIVKKIALPGELTQRILSSIRLFFQRLGQVLEEGLTSTDQNTSNTIRKSLLLSSEPIILLLVLVQVSREEVAEHSIDLLHSLRTFSLFFIQHPKESQHHLINENIKLQCITTLTQIVSLFMQLLKSENQEIHQISRFVPELSIFLLGFCPDDAISIKKDIYHQLSILKTEKKRVFATYSEAILKEGILLRPKNPILKLLGLTLSTEFLILFRDSTHRHLSLKVCREASKILLESEDHTLNKLCANVLVQINDTIIGDNISVGEKGFFIRMNYLSFVSAFKKYGKIPVTEETKNVLRSVIRGMKNTMHYFSLFQNIPSNAIVFSLKCFTPCEIATLSGILGLSLELFMSFDLEKRTDIIILCEFLLIFFYLDSSLFHRVVLDNVKVLFKLTKENAQMFTIWRQFLAYAGVARKFALIVIDELMKTIHDYKDSEFIVQGFKEIFSSFAVHTGEIESVVSANLQRLFELCLVTEERLLYTLRIVKELFRAASKEKLESLHKEMALILPMFFSRLEKIERIYPHKEEYVELCLTIPVKISVLLPFLGQMSKSLLMALRMKNRLSVLAMETLETCVDNLNSEFLLTYLGEHIDKILVALVDLVHHEDTSVMGIKLLGKLAGRAGTSHSPSLPSSAPAASSNTSPAHMWLHFPSSSVSPVAVPIDTVLLAAGKIIEGKKEGSKSECVDLVGHFFHQFFLWGDISEEIAIRWARGLEVVNLSDFEELHRIVNKGELYPSESDLLHSDYLSSTDTVCSLICSLFVCASEGRVPFGNSSVIECLALGDGSEDGSPQISSPSTSVTEPSPPAVVAAKNLLNSVFSFITVVKVLELVNFEEFQRRIKIDVSIFIEMLVKAFGDERTEGVAQEVLSTMYRISLNICGTKEKTSQMTLFYSILHAFCTTCYSYDDTMKMCGVKGIIYITQTLDIGKDWLLYQEIRIVKALFASLISSRYNNTEVVRESIFYILRTTHDPATETSPTTSDLFTQLIFCFTQELSHPHAKVRQVSQECLDYSAELFGSDIASFLQPLKEKILLQVLSKPLRALPLGMQIGNMDIMAYLFGLRPPLLKIDERIERFIGEAFRIISSPNSTLKLRVSSVKLFVSAAISPEFTSSQFLLKISQVLIKGLFSKEVEVVDVCRDGLRQMYIQRKETPRDILQTWLQPIVGSFNQKKVTIQIITGLSYLQELDSHIFKQGLAINLLDMLKQGVTDCDVDEATDLCFTIFSKTAIPADGEFVSTATALYVHCFKTAHTKKISEGFKAFAESKPGAVSVLFRMANDDDVAYFILLSAMREKPSIRTLGQSLVLSSQSTWRQFVLLECTGYAFSRAEAEKALDTWRESIGDEEFEKLLYKWSLSSPSAMLAYYAAEEHRTAPVVKPTENIHRIRSVFGELLKTGDIFSVPEKVQRRIVQALGETLPSMATLCINGPSEWKAVVADAVVSSKKELPEEEKEFVIDYLRKVLEIPELEAADAVRISAYLVASDPNSSPDAFIPMITTHPEYAEHAISGVVSLLRRCGVEPFLESISSVLEDETLYKTHLYIILPAISKVPELFVRSGIEIDVCSAAQRLFSSGSSRLALPFFRTAMVWFGEASISGQVMGMLTASYISYYLHSKVFEPLEPGVEALPLAPESIAILPDHLSPQALAVLYATAAPGNPALAEALRPALRACFARGETLSEMEAVVPAITEVDKEFLGELFDELPDNTPAPKLAILVAGSLQTERAIEKALLVLEETLKTGSALVLADVLPLGLKLVLAQAHLAPASLLSLAQMLIRYPEVFKHPETADCVASIVQSPDISSGLKQSLLLSMEAEEFQEIRLGLVHAAYLDPSVHSGEVASSLQLLFIKGLSSGSFKIRNDFFRLFDDGVPSTLSERILYLCTFEWEMFPRGVWVPAFTRMLLSVAEVKEIHAGGFWDISDASSAASFASFPLLLSSDRSLDSARAIENTLPALVDALHSHGSTPKSLLKGTLLSLLHQTNEGSAQILKHVLASVLPRQSDKAKAAIHARAEEMLIRLGASHVPNISLSAEPIILGMYPLCSGKPQECRLLEVAQSTGAWTSVASVLEGRKECAKIFLELEEADYFLAQVRISALYPETIKALIHQQLGQVKTAQAEYEDVQAKAQSGVLLFNEDEYKIWEEQWIDCAAHLQQWDLLSEIGAATKNASLTAKAKWYTSDFSIDSEKAVFRSVIEDIPPADKAFYELFIIGKKTKETEEKLYRIVTTTIEDIARFPKLSPRQLSSVERFQIIVEMNESWQLNETDDLRRDLAGILHAWKDRVPSVWTSLSFWSMLVKWRTHVFASLWNSKTKEKALQYRGYHETAHILNLFSKTLRKHAAYPAALTNLESIYTLPNIEIADAFMKLEEHAKCYMEMEEYTAGMDLLGMTNLNYFTTAQKSGVFLLRGQLLEERGLLEEAARVYAQAAQVHPTNAKVWYKWGILSQESNPTNAVNAFMQAAAISPGQIARKSIVSVVSLMDSGNLASEMDKVFEATVGEVDAWCFIPFVLQMVAILSRTGSAMAMSALSRVARIYPQAVYFPVRNALESERKGGIENTPISELWTFLKTGFTLMCINIEGIVESLSIRLRCSAEEEFYRLLCALLSESLQQLFGKEPSESGSLSTALKKISEMIGASSLATRYKNSFDRDFSPGLLAEPLAADTIWEIAQTLLRWKGALERVMGPVPRKISMENISRTLVDFDQRNEDIEVFGQYIDITDRARQMIRIARFEPDVYIQRRGGISLRRVGIRGSNGMVYNVVLQTPSGKTARREERFIQALALINATMEKVVEIKKRSAKVSIKKIVLLNHQTRLILEEEDAECLNEILEKKLGPQKVYEFICQCRKEIEKEEGVLQPSDALDPETRLKMFIGAAEQIGDSLLFDAFAEKFTSQNDFFYFRKRVAISHGVHCLMTYVFSIGSRMPSRMYIGTHSGAMLSSDFYPSFSEKPAIEEVPFRMTPNIQKLIGRAGLEGPFLSTMYHCSMLLSTKKYLLSYIDALAREEIGPEKAERSMLMTRNKIKELTSSEDTPAKSIIRLVGNATAPERLSMMDPQWHPWL</sequence>
<evidence type="ECO:0000259" key="3">
    <source>
        <dbReference type="PROSITE" id="PS50290"/>
    </source>
</evidence>
<dbReference type="InterPro" id="IPR011990">
    <property type="entry name" value="TPR-like_helical_dom_sf"/>
</dbReference>
<dbReference type="PROSITE" id="PS51190">
    <property type="entry name" value="FATC"/>
    <property type="match status" value="1"/>
</dbReference>
<dbReference type="SUPFAM" id="SSF48371">
    <property type="entry name" value="ARM repeat"/>
    <property type="match status" value="2"/>
</dbReference>
<name>A0A177EBX9_9MICR</name>
<dbReference type="GO" id="GO:0000124">
    <property type="term" value="C:SAGA complex"/>
    <property type="evidence" value="ECO:0007669"/>
    <property type="project" value="TreeGrafter"/>
</dbReference>
<dbReference type="InterPro" id="IPR046805">
    <property type="entry name" value="Tra1_ring"/>
</dbReference>
<dbReference type="PANTHER" id="PTHR11139">
    <property type="entry name" value="ATAXIA TELANGIECTASIA MUTATED ATM -RELATED"/>
    <property type="match status" value="1"/>
</dbReference>
<feature type="repeat" description="TPR" evidence="2">
    <location>
        <begin position="2494"/>
        <end position="2527"/>
    </location>
</feature>
<dbReference type="Proteomes" id="UP000185944">
    <property type="component" value="Unassembled WGS sequence"/>
</dbReference>
<dbReference type="GO" id="GO:0005634">
    <property type="term" value="C:nucleus"/>
    <property type="evidence" value="ECO:0007669"/>
    <property type="project" value="TreeGrafter"/>
</dbReference>
<keyword evidence="2" id="KW-0802">TPR repeat</keyword>
<dbReference type="CDD" id="cd05163">
    <property type="entry name" value="PIKK_TRRAP"/>
    <property type="match status" value="1"/>
</dbReference>
<accession>A0A177EBX9</accession>
<dbReference type="InterPro" id="IPR000403">
    <property type="entry name" value="PI3/4_kinase_cat_dom"/>
</dbReference>
<evidence type="ECO:0000256" key="2">
    <source>
        <dbReference type="PROSITE-ProRule" id="PRU00339"/>
    </source>
</evidence>
<comment type="similarity">
    <text evidence="1">Belongs to the PI3/PI4-kinase family. TRA1 subfamily.</text>
</comment>
<feature type="domain" description="FAT" evidence="4">
    <location>
        <begin position="2144"/>
        <end position="2642"/>
    </location>
</feature>
<protein>
    <submittedName>
        <fullName evidence="6">Transformation/transcription domain-associated protein</fullName>
    </submittedName>
</protein>
<dbReference type="SMART" id="SM00146">
    <property type="entry name" value="PI3Kc"/>
    <property type="match status" value="1"/>
</dbReference>
<comment type="caution">
    <text evidence="6">The sequence shown here is derived from an EMBL/GenBank/DDBJ whole genome shotgun (WGS) entry which is preliminary data.</text>
</comment>
<evidence type="ECO:0000259" key="4">
    <source>
        <dbReference type="PROSITE" id="PS51189"/>
    </source>
</evidence>
<evidence type="ECO:0000259" key="5">
    <source>
        <dbReference type="PROSITE" id="PS51190"/>
    </source>
</evidence>
<dbReference type="EMBL" id="LTDL01000041">
    <property type="protein sequence ID" value="OAG29236.1"/>
    <property type="molecule type" value="Genomic_DNA"/>
</dbReference>
<feature type="domain" description="FATC" evidence="5">
    <location>
        <begin position="3120"/>
        <end position="3151"/>
    </location>
</feature>
<dbReference type="InterPro" id="IPR003151">
    <property type="entry name" value="PIK-rel_kinase_FAT"/>
</dbReference>
<dbReference type="PANTHER" id="PTHR11139:SF1">
    <property type="entry name" value="TRANSFORMATION_TRANSCRIPTION DOMAIN-ASSOCIATED PROTEIN"/>
    <property type="match status" value="1"/>
</dbReference>
<dbReference type="SUPFAM" id="SSF56112">
    <property type="entry name" value="Protein kinase-like (PK-like)"/>
    <property type="match status" value="1"/>
</dbReference>
<dbReference type="GeneID" id="93647659"/>
<proteinExistence type="inferred from homology"/>
<gene>
    <name evidence="6" type="ORF">NEDG_01309</name>
</gene>
<dbReference type="Pfam" id="PF20175">
    <property type="entry name" value="Tra1_central"/>
    <property type="match status" value="1"/>
</dbReference>
<dbReference type="VEuPathDB" id="MicrosporidiaDB:NEDG_01309"/>
<dbReference type="GO" id="GO:0035267">
    <property type="term" value="C:NuA4 histone acetyltransferase complex"/>
    <property type="evidence" value="ECO:0007669"/>
    <property type="project" value="TreeGrafter"/>
</dbReference>
<dbReference type="Gene3D" id="1.10.1070.11">
    <property type="entry name" value="Phosphatidylinositol 3-/4-kinase, catalytic domain"/>
    <property type="match status" value="1"/>
</dbReference>
<dbReference type="InterPro" id="IPR003152">
    <property type="entry name" value="FATC_dom"/>
</dbReference>
<dbReference type="PROSITE" id="PS51189">
    <property type="entry name" value="FAT"/>
    <property type="match status" value="1"/>
</dbReference>
<dbReference type="InterPro" id="IPR016024">
    <property type="entry name" value="ARM-type_fold"/>
</dbReference>
<dbReference type="Pfam" id="PF20206">
    <property type="entry name" value="Tra1_ring"/>
    <property type="match status" value="2"/>
</dbReference>
<evidence type="ECO:0000256" key="1">
    <source>
        <dbReference type="ARBA" id="ARBA00007234"/>
    </source>
</evidence>
<dbReference type="PROSITE" id="PS50005">
    <property type="entry name" value="TPR"/>
    <property type="match status" value="1"/>
</dbReference>
<evidence type="ECO:0000313" key="6">
    <source>
        <dbReference type="EMBL" id="OAG29236.1"/>
    </source>
</evidence>
<dbReference type="STRING" id="1805483.A0A177EBX9"/>
<dbReference type="InterPro" id="IPR036940">
    <property type="entry name" value="PI3/4_kinase_cat_sf"/>
</dbReference>
<feature type="domain" description="PI3K/PI4K catalytic" evidence="3">
    <location>
        <begin position="2825"/>
        <end position="3139"/>
    </location>
</feature>
<dbReference type="RefSeq" id="XP_067543915.1">
    <property type="nucleotide sequence ID" value="XM_067688727.1"/>
</dbReference>
<dbReference type="PROSITE" id="PS50290">
    <property type="entry name" value="PI3_4_KINASE_3"/>
    <property type="match status" value="1"/>
</dbReference>
<dbReference type="GO" id="GO:0006355">
    <property type="term" value="P:regulation of DNA-templated transcription"/>
    <property type="evidence" value="ECO:0007669"/>
    <property type="project" value="TreeGrafter"/>
</dbReference>
<evidence type="ECO:0000313" key="7">
    <source>
        <dbReference type="Proteomes" id="UP000185944"/>
    </source>
</evidence>
<dbReference type="InterPro" id="IPR014009">
    <property type="entry name" value="PIK_FAT"/>
</dbReference>
<dbReference type="InterPro" id="IPR046807">
    <property type="entry name" value="Tra1_central"/>
</dbReference>
<dbReference type="InterPro" id="IPR019734">
    <property type="entry name" value="TPR_rpt"/>
</dbReference>
<dbReference type="GO" id="GO:0006281">
    <property type="term" value="P:DNA repair"/>
    <property type="evidence" value="ECO:0007669"/>
    <property type="project" value="TreeGrafter"/>
</dbReference>
<reference evidence="6 7" key="1">
    <citation type="submission" date="2016-02" db="EMBL/GenBank/DDBJ databases">
        <title>Discovery of a natural microsporidian pathogen with a broad tissue tropism in Caenorhabditis elegans.</title>
        <authorList>
            <person name="Luallen R.J."/>
            <person name="Reinke A.W."/>
            <person name="Tong L."/>
            <person name="Botts M.R."/>
            <person name="Felix M.-A."/>
            <person name="Troemel E.R."/>
        </authorList>
    </citation>
    <scope>NUCLEOTIDE SEQUENCE [LARGE SCALE GENOMIC DNA]</scope>
    <source>
        <strain evidence="6 7">JUm2807</strain>
    </source>
</reference>
<dbReference type="SUPFAM" id="SSF48452">
    <property type="entry name" value="TPR-like"/>
    <property type="match status" value="1"/>
</dbReference>
<dbReference type="OrthoDB" id="5570127at2759"/>
<dbReference type="Pfam" id="PF02259">
    <property type="entry name" value="FAT"/>
    <property type="match status" value="1"/>
</dbReference>
<dbReference type="GO" id="GO:0004672">
    <property type="term" value="F:protein kinase activity"/>
    <property type="evidence" value="ECO:0007669"/>
    <property type="project" value="UniProtKB-ARBA"/>
</dbReference>
<keyword evidence="7" id="KW-1185">Reference proteome</keyword>
<dbReference type="InterPro" id="IPR011009">
    <property type="entry name" value="Kinase-like_dom_sf"/>
</dbReference>